<accession>A0A0A9AAW2</accession>
<feature type="compositionally biased region" description="Basic residues" evidence="1">
    <location>
        <begin position="13"/>
        <end position="25"/>
    </location>
</feature>
<reference evidence="2" key="1">
    <citation type="submission" date="2014-09" db="EMBL/GenBank/DDBJ databases">
        <authorList>
            <person name="Magalhaes I.L.F."/>
            <person name="Oliveira U."/>
            <person name="Santos F.R."/>
            <person name="Vidigal T.H.D.A."/>
            <person name="Brescovit A.D."/>
            <person name="Santos A.J."/>
        </authorList>
    </citation>
    <scope>NUCLEOTIDE SEQUENCE</scope>
    <source>
        <tissue evidence="2">Shoot tissue taken approximately 20 cm above the soil surface</tissue>
    </source>
</reference>
<feature type="region of interest" description="Disordered" evidence="1">
    <location>
        <begin position="1"/>
        <end position="25"/>
    </location>
</feature>
<dbReference type="EMBL" id="GBRH01249056">
    <property type="protein sequence ID" value="JAD48839.1"/>
    <property type="molecule type" value="Transcribed_RNA"/>
</dbReference>
<evidence type="ECO:0000256" key="1">
    <source>
        <dbReference type="SAM" id="MobiDB-lite"/>
    </source>
</evidence>
<organism evidence="2">
    <name type="scientific">Arundo donax</name>
    <name type="common">Giant reed</name>
    <name type="synonym">Donax arundinaceus</name>
    <dbReference type="NCBI Taxonomy" id="35708"/>
    <lineage>
        <taxon>Eukaryota</taxon>
        <taxon>Viridiplantae</taxon>
        <taxon>Streptophyta</taxon>
        <taxon>Embryophyta</taxon>
        <taxon>Tracheophyta</taxon>
        <taxon>Spermatophyta</taxon>
        <taxon>Magnoliopsida</taxon>
        <taxon>Liliopsida</taxon>
        <taxon>Poales</taxon>
        <taxon>Poaceae</taxon>
        <taxon>PACMAD clade</taxon>
        <taxon>Arundinoideae</taxon>
        <taxon>Arundineae</taxon>
        <taxon>Arundo</taxon>
    </lineage>
</organism>
<name>A0A0A9AAW2_ARUDO</name>
<proteinExistence type="predicted"/>
<sequence length="25" mass="2795">MTTSSRLSPGSVRSRKRRVRSSSTD</sequence>
<evidence type="ECO:0000313" key="2">
    <source>
        <dbReference type="EMBL" id="JAD48839.1"/>
    </source>
</evidence>
<protein>
    <submittedName>
        <fullName evidence="2">Uncharacterized protein</fullName>
    </submittedName>
</protein>
<dbReference type="AlphaFoldDB" id="A0A0A9AAW2"/>
<reference evidence="2" key="2">
    <citation type="journal article" date="2015" name="Data Brief">
        <title>Shoot transcriptome of the giant reed, Arundo donax.</title>
        <authorList>
            <person name="Barrero R.A."/>
            <person name="Guerrero F.D."/>
            <person name="Moolhuijzen P."/>
            <person name="Goolsby J.A."/>
            <person name="Tidwell J."/>
            <person name="Bellgard S.E."/>
            <person name="Bellgard M.I."/>
        </authorList>
    </citation>
    <scope>NUCLEOTIDE SEQUENCE</scope>
    <source>
        <tissue evidence="2">Shoot tissue taken approximately 20 cm above the soil surface</tissue>
    </source>
</reference>